<keyword evidence="3" id="KW-0547">Nucleotide-binding</keyword>
<dbReference type="InterPro" id="IPR029044">
    <property type="entry name" value="Nucleotide-diphossugar_trans"/>
</dbReference>
<dbReference type="PANTHER" id="PTHR40392:SF1">
    <property type="entry name" value="2-PHOSPHO-L-LACTATE GUANYLYLTRANSFERASE"/>
    <property type="match status" value="1"/>
</dbReference>
<comment type="caution">
    <text evidence="5">The sequence shown here is derived from an EMBL/GenBank/DDBJ whole genome shotgun (WGS) entry which is preliminary data.</text>
</comment>
<keyword evidence="4" id="KW-0342">GTP-binding</keyword>
<dbReference type="NCBIfam" id="TIGR03552">
    <property type="entry name" value="F420_cofC"/>
    <property type="match status" value="1"/>
</dbReference>
<evidence type="ECO:0000256" key="2">
    <source>
        <dbReference type="ARBA" id="ARBA00022695"/>
    </source>
</evidence>
<dbReference type="Gene3D" id="6.10.140.50">
    <property type="match status" value="1"/>
</dbReference>
<dbReference type="EC" id="2.7.7.68" evidence="5"/>
<keyword evidence="2 5" id="KW-0548">Nucleotidyltransferase</keyword>
<dbReference type="Pfam" id="PF01983">
    <property type="entry name" value="CofC"/>
    <property type="match status" value="1"/>
</dbReference>
<dbReference type="EMBL" id="VSSQ01000081">
    <property type="protein sequence ID" value="MPL74553.1"/>
    <property type="molecule type" value="Genomic_DNA"/>
</dbReference>
<accession>A0A644U6N6</accession>
<dbReference type="AlphaFoldDB" id="A0A644U6N6"/>
<evidence type="ECO:0000256" key="1">
    <source>
        <dbReference type="ARBA" id="ARBA00022679"/>
    </source>
</evidence>
<reference evidence="5" key="1">
    <citation type="submission" date="2019-08" db="EMBL/GenBank/DDBJ databases">
        <authorList>
            <person name="Kucharzyk K."/>
            <person name="Murdoch R.W."/>
            <person name="Higgins S."/>
            <person name="Loffler F."/>
        </authorList>
    </citation>
    <scope>NUCLEOTIDE SEQUENCE</scope>
</reference>
<evidence type="ECO:0000256" key="3">
    <source>
        <dbReference type="ARBA" id="ARBA00022741"/>
    </source>
</evidence>
<evidence type="ECO:0000313" key="5">
    <source>
        <dbReference type="EMBL" id="MPL74553.1"/>
    </source>
</evidence>
<evidence type="ECO:0000256" key="4">
    <source>
        <dbReference type="ARBA" id="ARBA00023134"/>
    </source>
</evidence>
<sequence>MYFHALIPFKPVNPKTRLSSILSQEEREEFARIMLEDVILAVRRTGCSATLLCTSKYECRDALVAIRKEGLNEAVNWALPQFHCPALIIMSDLPMVTPGSLQRVISTKADMAIVPGLGGGTNVIFVKKPENFHVEYYGFSFRRHLQIAEELELTVEIIDSMRMSTDVDEPADLVELMIHGHGNAREWLYEHGFTLSVESGRVKVHRDGKEIV</sequence>
<dbReference type="SUPFAM" id="SSF53448">
    <property type="entry name" value="Nucleotide-diphospho-sugar transferases"/>
    <property type="match status" value="1"/>
</dbReference>
<dbReference type="HAMAP" id="MF_02114">
    <property type="entry name" value="CofC"/>
    <property type="match status" value="1"/>
</dbReference>
<proteinExistence type="inferred from homology"/>
<dbReference type="GO" id="GO:0005525">
    <property type="term" value="F:GTP binding"/>
    <property type="evidence" value="ECO:0007669"/>
    <property type="project" value="UniProtKB-KW"/>
</dbReference>
<keyword evidence="1 5" id="KW-0808">Transferase</keyword>
<organism evidence="5">
    <name type="scientific">bioreactor metagenome</name>
    <dbReference type="NCBI Taxonomy" id="1076179"/>
    <lineage>
        <taxon>unclassified sequences</taxon>
        <taxon>metagenomes</taxon>
        <taxon>ecological metagenomes</taxon>
    </lineage>
</organism>
<protein>
    <submittedName>
        <fullName evidence="5">2-phospho-L-lactate guanylyltransferase</fullName>
        <ecNumber evidence="5">2.7.7.68</ecNumber>
    </submittedName>
</protein>
<dbReference type="InterPro" id="IPR002835">
    <property type="entry name" value="CofC"/>
</dbReference>
<dbReference type="GO" id="GO:0043814">
    <property type="term" value="F:phospholactate guanylyltransferase activity"/>
    <property type="evidence" value="ECO:0007669"/>
    <property type="project" value="UniProtKB-EC"/>
</dbReference>
<dbReference type="PANTHER" id="PTHR40392">
    <property type="entry name" value="2-PHOSPHO-L-LACTATE GUANYLYLTRANSFERASE"/>
    <property type="match status" value="1"/>
</dbReference>
<dbReference type="Gene3D" id="3.90.550.10">
    <property type="entry name" value="Spore Coat Polysaccharide Biosynthesis Protein SpsA, Chain A"/>
    <property type="match status" value="1"/>
</dbReference>
<gene>
    <name evidence="5" type="primary">cofC_3</name>
    <name evidence="5" type="ORF">SDC9_20366</name>
</gene>
<name>A0A644U6N6_9ZZZZ</name>